<proteinExistence type="predicted"/>
<keyword evidence="1" id="KW-0812">Transmembrane</keyword>
<dbReference type="Pfam" id="PF18939">
    <property type="entry name" value="DUF5686"/>
    <property type="match status" value="2"/>
</dbReference>
<keyword evidence="3" id="KW-1185">Reference proteome</keyword>
<sequence length="880" mass="101088">MDTGNSVNIVDYIYFCKVKEDCHDLQRFHMVNLRPHLRIIIFLVYILSSFSVIAVNVTVTGVVRDSVSREPVSFATVMLKGTERGVLTDDDGRYTISTSLSFDSIFASAIGYGDKTLAVKPKSGTVNLDIDLHPTGVMLGEVIARPKREHYSKKNNPAVDFMEKIRRTQDLTDPRRNDNFNYDKYERITLAINDYHPQDSGKKGIGGSFAFLKEYVDTSEISGKPILNVALREKLSSVHYRRSPESRKEYVSGLRSSGFDDVLDKQSVQTFYEDVMREVDVYDNDITILQVRFVSPLSRIAPDFYKFYLTDTVTVDTTRCVELTFVPRNPSSLGFTGRFYVPVGDTTMFIKRIILRAPHDINLNFIEGLVIKQDYEKASDGSRLKVKDDMMLEARVLPGTPGLYGHRYTVYDGHNFDLASDQSLFDRGADQIYAPEARCQDSEFWTENRKAEIGRGANSIEQMMARLRSVPLFYWGEKTIRLVTSGYVPTGKPSYFDLGPMTTMFSYNAVEGLRLKLGGMTTANISPRWFGRGYIARGFKDHKWKYSAELEYSFRDKEYHSREFPVHSIRATQLYDIDRLGQLSVMHNVDNVFLSFRRMPDRQETYHRVSKLEYILETEKHFSLEARIRQERQYSTRFMTFVNGYGENFAHYTMNSFRLLLRYAPGEKFYQMKTGRMPINLDAPIMTLSHTFAPKGFMGNPFALNVTEASISKRFWLSAFGCVDVGIKGGHVWSRSPYPNLLIPGANLSYIIQSDLFSCLNPMEFINDSYAQWDITYWANGAILNNIPLLKKLKLREAVTFKGVWGHLSDRNNPRLNPELYAFPSIAETQEMTNQPYMEIGAGLDNIFRVLRVDYTWRLTYRDNPGACKSGVRFTFHFSF</sequence>
<dbReference type="InterPro" id="IPR043741">
    <property type="entry name" value="DUF5686"/>
</dbReference>
<keyword evidence="2" id="KW-0378">Hydrolase</keyword>
<organism evidence="2 3">
    <name type="scientific">Duncaniella dubosii</name>
    <dbReference type="NCBI Taxonomy" id="2518971"/>
    <lineage>
        <taxon>Bacteria</taxon>
        <taxon>Pseudomonadati</taxon>
        <taxon>Bacteroidota</taxon>
        <taxon>Bacteroidia</taxon>
        <taxon>Bacteroidales</taxon>
        <taxon>Muribaculaceae</taxon>
        <taxon>Duncaniella</taxon>
    </lineage>
</organism>
<evidence type="ECO:0000256" key="1">
    <source>
        <dbReference type="SAM" id="Phobius"/>
    </source>
</evidence>
<dbReference type="SUPFAM" id="SSF49464">
    <property type="entry name" value="Carboxypeptidase regulatory domain-like"/>
    <property type="match status" value="1"/>
</dbReference>
<keyword evidence="2" id="KW-0645">Protease</keyword>
<feature type="transmembrane region" description="Helical" evidence="1">
    <location>
        <begin position="37"/>
        <end position="59"/>
    </location>
</feature>
<protein>
    <submittedName>
        <fullName evidence="2">Carboxypeptidase-like regulatory domain-containing protein</fullName>
    </submittedName>
</protein>
<dbReference type="KEGG" id="ddb:E7747_14025"/>
<dbReference type="GO" id="GO:0004180">
    <property type="term" value="F:carboxypeptidase activity"/>
    <property type="evidence" value="ECO:0007669"/>
    <property type="project" value="UniProtKB-KW"/>
</dbReference>
<dbReference type="AlphaFoldDB" id="A0A4P7W6U7"/>
<dbReference type="Proteomes" id="UP000297149">
    <property type="component" value="Chromosome"/>
</dbReference>
<dbReference type="EMBL" id="CP039396">
    <property type="protein sequence ID" value="QCD43290.1"/>
    <property type="molecule type" value="Genomic_DNA"/>
</dbReference>
<evidence type="ECO:0000313" key="3">
    <source>
        <dbReference type="Proteomes" id="UP000297149"/>
    </source>
</evidence>
<reference evidence="3" key="1">
    <citation type="submission" date="2019-02" db="EMBL/GenBank/DDBJ databases">
        <title>Isolation and identification of novel species under the genus Muribaculum.</title>
        <authorList>
            <person name="Miyake S."/>
            <person name="Ding Y."/>
            <person name="Low A."/>
            <person name="Soh M."/>
            <person name="Seedorf H."/>
        </authorList>
    </citation>
    <scope>NUCLEOTIDE SEQUENCE [LARGE SCALE GENOMIC DNA]</scope>
    <source>
        <strain evidence="3">H5</strain>
    </source>
</reference>
<name>A0A4P7W6U7_9BACT</name>
<accession>A0A4P7W6U7</accession>
<keyword evidence="2" id="KW-0121">Carboxypeptidase</keyword>
<gene>
    <name evidence="2" type="ORF">E7747_14025</name>
</gene>
<keyword evidence="1" id="KW-1133">Transmembrane helix</keyword>
<dbReference type="InterPro" id="IPR008969">
    <property type="entry name" value="CarboxyPept-like_regulatory"/>
</dbReference>
<evidence type="ECO:0000313" key="2">
    <source>
        <dbReference type="EMBL" id="QCD43290.1"/>
    </source>
</evidence>
<keyword evidence="1" id="KW-0472">Membrane</keyword>
<dbReference type="Gene3D" id="2.60.40.1120">
    <property type="entry name" value="Carboxypeptidase-like, regulatory domain"/>
    <property type="match status" value="1"/>
</dbReference>
<dbReference type="Pfam" id="PF13715">
    <property type="entry name" value="CarbopepD_reg_2"/>
    <property type="match status" value="1"/>
</dbReference>